<reference evidence="1 2" key="1">
    <citation type="submission" date="2018-02" db="EMBL/GenBank/DDBJ databases">
        <title>Complete genome sequence of Streptomyces dengpaensis, the producer of angucyclines.</title>
        <authorList>
            <person name="Yumei L."/>
        </authorList>
    </citation>
    <scope>NUCLEOTIDE SEQUENCE [LARGE SCALE GENOMIC DNA]</scope>
    <source>
        <strain evidence="1 2">XZHG99</strain>
    </source>
</reference>
<proteinExistence type="predicted"/>
<dbReference type="SUPFAM" id="SSF51679">
    <property type="entry name" value="Bacterial luciferase-like"/>
    <property type="match status" value="1"/>
</dbReference>
<dbReference type="InterPro" id="IPR036661">
    <property type="entry name" value="Luciferase-like_sf"/>
</dbReference>
<protein>
    <recommendedName>
        <fullName evidence="3">LLM class flavin-dependent oxidoreductase</fullName>
    </recommendedName>
</protein>
<accession>A0ABN5HXG3</accession>
<sequence length="134" mass="14484">MRLSLPLDYAGDPRQAADDVAALEAAGLDAVWLAGPANVRMTAELADGWLPTLFIPERARQVWGTPLAEGAARRDKEAEAAVPDEFCELISLCGPEGYVRERVEAFREAGVTMLNVIPVGPEPARLVETVKGWL</sequence>
<gene>
    <name evidence="1" type="ORF">C4B68_04980</name>
</gene>
<evidence type="ECO:0008006" key="3">
    <source>
        <dbReference type="Google" id="ProtNLM"/>
    </source>
</evidence>
<evidence type="ECO:0000313" key="1">
    <source>
        <dbReference type="EMBL" id="AVH55253.1"/>
    </source>
</evidence>
<organism evidence="1 2">
    <name type="scientific">Streptomyces dengpaensis</name>
    <dbReference type="NCBI Taxonomy" id="2049881"/>
    <lineage>
        <taxon>Bacteria</taxon>
        <taxon>Bacillati</taxon>
        <taxon>Actinomycetota</taxon>
        <taxon>Actinomycetes</taxon>
        <taxon>Kitasatosporales</taxon>
        <taxon>Streptomycetaceae</taxon>
        <taxon>Streptomyces</taxon>
    </lineage>
</organism>
<dbReference type="EMBL" id="CP026652">
    <property type="protein sequence ID" value="AVH55253.1"/>
    <property type="molecule type" value="Genomic_DNA"/>
</dbReference>
<dbReference type="Proteomes" id="UP000238413">
    <property type="component" value="Chromosome"/>
</dbReference>
<name>A0ABN5HXG3_9ACTN</name>
<dbReference type="Gene3D" id="3.20.20.30">
    <property type="entry name" value="Luciferase-like domain"/>
    <property type="match status" value="1"/>
</dbReference>
<evidence type="ECO:0000313" key="2">
    <source>
        <dbReference type="Proteomes" id="UP000238413"/>
    </source>
</evidence>
<keyword evidence="2" id="KW-1185">Reference proteome</keyword>